<comment type="caution">
    <text evidence="2">The sequence shown here is derived from an EMBL/GenBank/DDBJ whole genome shotgun (WGS) entry which is preliminary data.</text>
</comment>
<feature type="compositionally biased region" description="Basic and acidic residues" evidence="1">
    <location>
        <begin position="1"/>
        <end position="25"/>
    </location>
</feature>
<dbReference type="AlphaFoldDB" id="A0A3E1IZH8"/>
<accession>A0A3E1IZH8</accession>
<reference evidence="2 3" key="1">
    <citation type="submission" date="2016-02" db="EMBL/GenBank/DDBJ databases">
        <authorList>
            <person name="Alioto T."/>
            <person name="Alioto T."/>
        </authorList>
    </citation>
    <scope>NUCLEOTIDE SEQUENCE [LARGE SCALE GENOMIC DNA]</scope>
    <source>
        <strain evidence="2 3">NR010</strain>
    </source>
</reference>
<organism evidence="2 3">
    <name type="scientific">Gardnerella vaginalis</name>
    <dbReference type="NCBI Taxonomy" id="2702"/>
    <lineage>
        <taxon>Bacteria</taxon>
        <taxon>Bacillati</taxon>
        <taxon>Actinomycetota</taxon>
        <taxon>Actinomycetes</taxon>
        <taxon>Bifidobacteriales</taxon>
        <taxon>Bifidobacteriaceae</taxon>
        <taxon>Gardnerella</taxon>
    </lineage>
</organism>
<sequence>MDKSGYAKSSQDEGKKEKWGRERRGYSRPLRGGAGWGTLRPLLGNPELGEGFRVLTREKCYSVQIPFLNLNFTYKITKSYVGLLKGFLLRATISRHYMLSKR</sequence>
<gene>
    <name evidence="2" type="ORF">AXE77_04750</name>
</gene>
<evidence type="ECO:0000313" key="3">
    <source>
        <dbReference type="Proteomes" id="UP000259221"/>
    </source>
</evidence>
<name>A0A3E1IZH8_GARVA</name>
<protein>
    <submittedName>
        <fullName evidence="2">Uncharacterized protein</fullName>
    </submittedName>
</protein>
<evidence type="ECO:0000313" key="2">
    <source>
        <dbReference type="EMBL" id="RFD78425.1"/>
    </source>
</evidence>
<dbReference type="Proteomes" id="UP000259221">
    <property type="component" value="Unassembled WGS sequence"/>
</dbReference>
<evidence type="ECO:0000256" key="1">
    <source>
        <dbReference type="SAM" id="MobiDB-lite"/>
    </source>
</evidence>
<dbReference type="EMBL" id="LRTV01000009">
    <property type="protein sequence ID" value="RFD78425.1"/>
    <property type="molecule type" value="Genomic_DNA"/>
</dbReference>
<proteinExistence type="predicted"/>
<feature type="region of interest" description="Disordered" evidence="1">
    <location>
        <begin position="1"/>
        <end position="38"/>
    </location>
</feature>